<gene>
    <name evidence="2" type="ORF">SAMN05444955_105177</name>
</gene>
<evidence type="ECO:0000313" key="3">
    <source>
        <dbReference type="Proteomes" id="UP000199695"/>
    </source>
</evidence>
<keyword evidence="1" id="KW-1133">Transmembrane helix</keyword>
<reference evidence="2 3" key="1">
    <citation type="submission" date="2016-10" db="EMBL/GenBank/DDBJ databases">
        <authorList>
            <person name="de Groot N.N."/>
        </authorList>
    </citation>
    <scope>NUCLEOTIDE SEQUENCE [LARGE SCALE GENOMIC DNA]</scope>
    <source>
        <strain evidence="2 3">DSM 46701</strain>
    </source>
</reference>
<proteinExistence type="predicted"/>
<dbReference type="AlphaFoldDB" id="A0A1H8DIC3"/>
<keyword evidence="3" id="KW-1185">Reference proteome</keyword>
<evidence type="ECO:0000313" key="2">
    <source>
        <dbReference type="EMBL" id="SEN06514.1"/>
    </source>
</evidence>
<name>A0A1H8DIC3_9BACL</name>
<evidence type="ECO:0008006" key="4">
    <source>
        <dbReference type="Google" id="ProtNLM"/>
    </source>
</evidence>
<feature type="transmembrane region" description="Helical" evidence="1">
    <location>
        <begin position="28"/>
        <end position="51"/>
    </location>
</feature>
<accession>A0A1H8DIC3</accession>
<protein>
    <recommendedName>
        <fullName evidence="4">Competence protein ComGF</fullName>
    </recommendedName>
</protein>
<evidence type="ECO:0000256" key="1">
    <source>
        <dbReference type="SAM" id="Phobius"/>
    </source>
</evidence>
<keyword evidence="1" id="KW-0812">Transmembrane</keyword>
<dbReference type="RefSeq" id="WP_089966799.1">
    <property type="nucleotide sequence ID" value="NZ_FOCQ01000005.1"/>
</dbReference>
<organism evidence="2 3">
    <name type="scientific">Lihuaxuella thermophila</name>
    <dbReference type="NCBI Taxonomy" id="1173111"/>
    <lineage>
        <taxon>Bacteria</taxon>
        <taxon>Bacillati</taxon>
        <taxon>Bacillota</taxon>
        <taxon>Bacilli</taxon>
        <taxon>Bacillales</taxon>
        <taxon>Thermoactinomycetaceae</taxon>
        <taxon>Lihuaxuella</taxon>
    </lineage>
</organism>
<sequence length="178" mass="20408">MEGPIRKTKKDECQNPPFPSAPVNEQGFTYIELVLSFFVLVLLLPALFFAVHTLEKELKKMMGQERLQMEYLAFHAWVQDELRQGSRFRLQGGAMLFDLPTGETVRYEVKKRQVIRSVKAKGETTFKGMTIILRHVYFIAFVPGKKEVVIDVGLQNWHASLDFSVTVAERTEVDDGAR</sequence>
<dbReference type="OrthoDB" id="2990177at2"/>
<dbReference type="EMBL" id="FOCQ01000005">
    <property type="protein sequence ID" value="SEN06514.1"/>
    <property type="molecule type" value="Genomic_DNA"/>
</dbReference>
<keyword evidence="1" id="KW-0472">Membrane</keyword>
<dbReference type="Proteomes" id="UP000199695">
    <property type="component" value="Unassembled WGS sequence"/>
</dbReference>
<dbReference type="STRING" id="1173111.SAMN05444955_105177"/>